<protein>
    <submittedName>
        <fullName evidence="10">Putative RE1-silencing transcription factor</fullName>
    </submittedName>
</protein>
<evidence type="ECO:0000259" key="9">
    <source>
        <dbReference type="PROSITE" id="PS50157"/>
    </source>
</evidence>
<keyword evidence="11" id="KW-1185">Reference proteome</keyword>
<organism evidence="10 11">
    <name type="scientific">Penaeus vannamei</name>
    <name type="common">Whiteleg shrimp</name>
    <name type="synonym">Litopenaeus vannamei</name>
    <dbReference type="NCBI Taxonomy" id="6689"/>
    <lineage>
        <taxon>Eukaryota</taxon>
        <taxon>Metazoa</taxon>
        <taxon>Ecdysozoa</taxon>
        <taxon>Arthropoda</taxon>
        <taxon>Crustacea</taxon>
        <taxon>Multicrustacea</taxon>
        <taxon>Malacostraca</taxon>
        <taxon>Eumalacostraca</taxon>
        <taxon>Eucarida</taxon>
        <taxon>Decapoda</taxon>
        <taxon>Dendrobranchiata</taxon>
        <taxon>Penaeoidea</taxon>
        <taxon>Penaeidae</taxon>
        <taxon>Penaeus</taxon>
    </lineage>
</organism>
<keyword evidence="4 7" id="KW-0863">Zinc-finger</keyword>
<evidence type="ECO:0000256" key="3">
    <source>
        <dbReference type="ARBA" id="ARBA00022737"/>
    </source>
</evidence>
<name>A0A3R7MK27_PENVA</name>
<evidence type="ECO:0000256" key="2">
    <source>
        <dbReference type="ARBA" id="ARBA00022723"/>
    </source>
</evidence>
<feature type="compositionally biased region" description="Acidic residues" evidence="8">
    <location>
        <begin position="205"/>
        <end position="215"/>
    </location>
</feature>
<dbReference type="SMART" id="SM00355">
    <property type="entry name" value="ZnF_C2H2"/>
    <property type="match status" value="11"/>
</dbReference>
<keyword evidence="6" id="KW-0539">Nucleus</keyword>
<dbReference type="InterPro" id="IPR036236">
    <property type="entry name" value="Znf_C2H2_sf"/>
</dbReference>
<accession>A0A3R7MK27</accession>
<gene>
    <name evidence="10" type="ORF">C7M84_021960</name>
</gene>
<feature type="region of interest" description="Disordered" evidence="8">
    <location>
        <begin position="197"/>
        <end position="219"/>
    </location>
</feature>
<feature type="domain" description="C2H2-type" evidence="9">
    <location>
        <begin position="224"/>
        <end position="251"/>
    </location>
</feature>
<feature type="domain" description="C2H2-type" evidence="9">
    <location>
        <begin position="324"/>
        <end position="351"/>
    </location>
</feature>
<dbReference type="PROSITE" id="PS00028">
    <property type="entry name" value="ZINC_FINGER_C2H2_1"/>
    <property type="match status" value="2"/>
</dbReference>
<feature type="region of interest" description="Disordered" evidence="8">
    <location>
        <begin position="1086"/>
        <end position="1127"/>
    </location>
</feature>
<dbReference type="PROSITE" id="PS50157">
    <property type="entry name" value="ZINC_FINGER_C2H2_2"/>
    <property type="match status" value="2"/>
</dbReference>
<dbReference type="InterPro" id="IPR050888">
    <property type="entry name" value="ZnF_C2H2-type_TF"/>
</dbReference>
<dbReference type="EMBL" id="QCYY01000487">
    <property type="protein sequence ID" value="ROT84846.1"/>
    <property type="molecule type" value="Genomic_DNA"/>
</dbReference>
<dbReference type="PANTHER" id="PTHR24406">
    <property type="entry name" value="TRANSCRIPTIONAL REPRESSOR CTCFL-RELATED"/>
    <property type="match status" value="1"/>
</dbReference>
<comment type="caution">
    <text evidence="10">The sequence shown here is derived from an EMBL/GenBank/DDBJ whole genome shotgun (WGS) entry which is preliminary data.</text>
</comment>
<dbReference type="Proteomes" id="UP000283509">
    <property type="component" value="Unassembled WGS sequence"/>
</dbReference>
<feature type="region of interest" description="Disordered" evidence="8">
    <location>
        <begin position="1"/>
        <end position="25"/>
    </location>
</feature>
<feature type="compositionally biased region" description="Basic and acidic residues" evidence="8">
    <location>
        <begin position="1"/>
        <end position="15"/>
    </location>
</feature>
<evidence type="ECO:0000256" key="4">
    <source>
        <dbReference type="ARBA" id="ARBA00022771"/>
    </source>
</evidence>
<dbReference type="Gene3D" id="3.30.160.60">
    <property type="entry name" value="Classic Zinc Finger"/>
    <property type="match status" value="5"/>
</dbReference>
<evidence type="ECO:0000256" key="7">
    <source>
        <dbReference type="PROSITE-ProRule" id="PRU00042"/>
    </source>
</evidence>
<dbReference type="AlphaFoldDB" id="A0A3R7MK27"/>
<dbReference type="OrthoDB" id="6347556at2759"/>
<evidence type="ECO:0000313" key="10">
    <source>
        <dbReference type="EMBL" id="ROT84846.1"/>
    </source>
</evidence>
<proteinExistence type="predicted"/>
<feature type="compositionally biased region" description="Polar residues" evidence="8">
    <location>
        <begin position="1196"/>
        <end position="1208"/>
    </location>
</feature>
<feature type="compositionally biased region" description="Polar residues" evidence="8">
    <location>
        <begin position="909"/>
        <end position="919"/>
    </location>
</feature>
<dbReference type="GO" id="GO:0008270">
    <property type="term" value="F:zinc ion binding"/>
    <property type="evidence" value="ECO:0007669"/>
    <property type="project" value="UniProtKB-KW"/>
</dbReference>
<feature type="region of interest" description="Disordered" evidence="8">
    <location>
        <begin position="1196"/>
        <end position="1216"/>
    </location>
</feature>
<keyword evidence="3" id="KW-0677">Repeat</keyword>
<evidence type="ECO:0000256" key="5">
    <source>
        <dbReference type="ARBA" id="ARBA00022833"/>
    </source>
</evidence>
<reference evidence="10 11" key="1">
    <citation type="submission" date="2018-04" db="EMBL/GenBank/DDBJ databases">
        <authorList>
            <person name="Zhang X."/>
            <person name="Yuan J."/>
            <person name="Li F."/>
            <person name="Xiang J."/>
        </authorList>
    </citation>
    <scope>NUCLEOTIDE SEQUENCE [LARGE SCALE GENOMIC DNA]</scope>
    <source>
        <tissue evidence="10">Muscle</tissue>
    </source>
</reference>
<evidence type="ECO:0000256" key="1">
    <source>
        <dbReference type="ARBA" id="ARBA00004123"/>
    </source>
</evidence>
<sequence length="1232" mass="138083">MEDHAEFASDWREATQRQGGRYTPSVLESTVDGSVVKGARRPYGSRVTPAELDSFIDMAIEIGSDEKDPLITLDEWGLKTEQHKYKCSACEAVSKTRLDIEQHIADMQKDHEEAVVVVLIGPEARGRSCPLCNDRFQRSHLFKHIRESHNTFFPLRCGYCVFMGQDHNQLRHHIRKKHGTSKYRIIDVSRILAENDESGEKSLLEDEDQSDEDIREDSAPQGNMLCPLCGKGLKTLRNLKKHVAQHSRQKQQCMLCPFTTTFPTQVRSHFRRKHPSHSPKWQKVTLDKGGSDALVEDVGPYLRLITRKYGVRQPKKEKKWMRQYRCPHCDYICSFNSSYNRHLRLHKGVKPYKCGYCDFHGREAYVVRKHCSKVHKGKEVLVENDKNFKAPYRFESRLKKENYEWTSCLGNEGLKSNVSPENESCQLNNGSDKELAGSRILSTSAMAAQSAVDCLDEKVLMAGSSASFAKKFECLTFKTLSVVAEDQVMNTLHVQQEQSQMRSSELEQMSEAVISSCGPNVPLVSQSVELNLKRTANLKRQMEKVVTDALGFEESSSKKMLNYDVVAITNSSLQTETNSAVSSNPEICNFRPNFELQPENQSVKVKTFKVKHAPQSKCVNVNEIWTDDKKLPNTELEPEIGNTNVNRVEASLDSKMCEPSFCSISSVSLDCDDGSDNTVVIELCATSNESFTVKEVRGFKKREKLSHKNSEESVSLYVDTKRMNKMHQSLPVQSEKAVASLSKDFSIIEPTTSKKNVNKLITSETTKIGNSEASPSNGLENTLHTHIAFLTDSLVQRLSSPISATPGVMTRDLLGLDYSNSDYFSSEKVRHMMKKKSGGRVKCNVCGVTTTYRAFYKHAKKHFHIKPFKCGYCSYRSIEKSKIRVHNTFCHPSRPCIILKLSPETAGITTDGTQQTSGKVGQPVEGRPPHRTNSVDDETFITFPDPVGSVKDSNATNICNKISPSNSNSCESQVSINKKAADKIVDHHSPSTTSTVVPNVSAGPSTFHCPICYKQLQFHTPSIRRHLYSHYGYKPYKCGYCNFTAIGQNEIRAHHVTHGFTTAPKVESSGITMPTGLASYVSELLGQQRGSRKPQRKRGQVAEHQLLDETSESEREPTETQQEPTDLMWTEMASKEELATIYFTPQEQPQQALVPTPNSEPQEGLDLPVEAGPLTQPLEPVDLYSEAAYAVQVLESGQNPGPGTSPTRQLDVGGHSYSQFDSDQVCVVYLID</sequence>
<feature type="compositionally biased region" description="Basic residues" evidence="8">
    <location>
        <begin position="1090"/>
        <end position="1099"/>
    </location>
</feature>
<keyword evidence="2" id="KW-0479">Metal-binding</keyword>
<keyword evidence="5" id="KW-0862">Zinc</keyword>
<dbReference type="InterPro" id="IPR013087">
    <property type="entry name" value="Znf_C2H2_type"/>
</dbReference>
<dbReference type="SUPFAM" id="SSF57667">
    <property type="entry name" value="beta-beta-alpha zinc fingers"/>
    <property type="match status" value="1"/>
</dbReference>
<evidence type="ECO:0000313" key="11">
    <source>
        <dbReference type="Proteomes" id="UP000283509"/>
    </source>
</evidence>
<comment type="subcellular location">
    <subcellularLocation>
        <location evidence="1">Nucleus</location>
    </subcellularLocation>
</comment>
<feature type="region of interest" description="Disordered" evidence="8">
    <location>
        <begin position="909"/>
        <end position="936"/>
    </location>
</feature>
<reference evidence="10 11" key="2">
    <citation type="submission" date="2019-01" db="EMBL/GenBank/DDBJ databases">
        <title>The decoding of complex shrimp genome reveals the adaptation for benthos swimmer, frequently molting mechanism and breeding impact on genome.</title>
        <authorList>
            <person name="Sun Y."/>
            <person name="Gao Y."/>
            <person name="Yu Y."/>
        </authorList>
    </citation>
    <scope>NUCLEOTIDE SEQUENCE [LARGE SCALE GENOMIC DNA]</scope>
    <source>
        <tissue evidence="10">Muscle</tissue>
    </source>
</reference>
<evidence type="ECO:0000256" key="6">
    <source>
        <dbReference type="ARBA" id="ARBA00023242"/>
    </source>
</evidence>
<dbReference type="GO" id="GO:0005634">
    <property type="term" value="C:nucleus"/>
    <property type="evidence" value="ECO:0007669"/>
    <property type="project" value="UniProtKB-SubCell"/>
</dbReference>
<evidence type="ECO:0000256" key="8">
    <source>
        <dbReference type="SAM" id="MobiDB-lite"/>
    </source>
</evidence>